<dbReference type="InterPro" id="IPR008962">
    <property type="entry name" value="PapD-like_sf"/>
</dbReference>
<keyword evidence="2" id="KW-0282">Flagellum</keyword>
<dbReference type="EMBL" id="VLLC01000002">
    <property type="protein sequence ID" value="TWI76874.1"/>
    <property type="molecule type" value="Genomic_DNA"/>
</dbReference>
<sequence length="272" mass="30833">MLRNLLFPAFFLAAFFFCLPAPSLATGALVTPLRFVLEDRERSATMRIVNTNDRSVSYRIETVLMEQDMSGRTREIKNLEDHGDLLRMVRFSPRQIRLEPHEMQAVRIMVRKPADLQDGEYRVHMKVSPLPETPDRVQMPGKDEPASSTTITIHTLVSTILPLIIRHGETSVSLDARGLELESLPGDRKALKTLLIAEGNRSAFMDAAFFWEDTLIAERKGFAIYQPNGKLNISFPLQEDLPPSGSTLRLVLHDREKEGNPLLKEIPLVLNY</sequence>
<keyword evidence="3" id="KW-1185">Reference proteome</keyword>
<dbReference type="SUPFAM" id="SSF49354">
    <property type="entry name" value="PapD-like"/>
    <property type="match status" value="1"/>
</dbReference>
<accession>A0A562S825</accession>
<dbReference type="AlphaFoldDB" id="A0A562S825"/>
<name>A0A562S825_9BACT</name>
<evidence type="ECO:0000313" key="2">
    <source>
        <dbReference type="EMBL" id="TWI76874.1"/>
    </source>
</evidence>
<dbReference type="RefSeq" id="WP_144681968.1">
    <property type="nucleotide sequence ID" value="NZ_VLLC01000002.1"/>
</dbReference>
<evidence type="ECO:0000256" key="1">
    <source>
        <dbReference type="SAM" id="SignalP"/>
    </source>
</evidence>
<dbReference type="InterPro" id="IPR013783">
    <property type="entry name" value="Ig-like_fold"/>
</dbReference>
<gene>
    <name evidence="2" type="ORF">LZ24_00496</name>
</gene>
<comment type="caution">
    <text evidence="2">The sequence shown here is derived from an EMBL/GenBank/DDBJ whole genome shotgun (WGS) entry which is preliminary data.</text>
</comment>
<reference evidence="2 3" key="1">
    <citation type="submission" date="2019-07" db="EMBL/GenBank/DDBJ databases">
        <title>Genome sequencing of 100 strains of the haloalkaliphilic chemolithoautotrophic sulfur-oxidizing bacterium Thioalkalivibrio.</title>
        <authorList>
            <person name="Muyzer G."/>
        </authorList>
    </citation>
    <scope>NUCLEOTIDE SEQUENCE [LARGE SCALE GENOMIC DNA]</scope>
    <source>
        <strain evidence="2 3">ASO4-4</strain>
    </source>
</reference>
<dbReference type="Gene3D" id="2.60.40.10">
    <property type="entry name" value="Immunoglobulins"/>
    <property type="match status" value="1"/>
</dbReference>
<feature type="signal peptide" evidence="1">
    <location>
        <begin position="1"/>
        <end position="25"/>
    </location>
</feature>
<proteinExistence type="predicted"/>
<organism evidence="2 3">
    <name type="scientific">Desulfobotulus alkaliphilus</name>
    <dbReference type="NCBI Taxonomy" id="622671"/>
    <lineage>
        <taxon>Bacteria</taxon>
        <taxon>Pseudomonadati</taxon>
        <taxon>Thermodesulfobacteriota</taxon>
        <taxon>Desulfobacteria</taxon>
        <taxon>Desulfobacterales</taxon>
        <taxon>Desulfobacteraceae</taxon>
        <taxon>Desulfobotulus</taxon>
    </lineage>
</organism>
<dbReference type="Proteomes" id="UP000318307">
    <property type="component" value="Unassembled WGS sequence"/>
</dbReference>
<protein>
    <submittedName>
        <fullName evidence="2">Pili/flagellar assembly PapD-like chaperone</fullName>
    </submittedName>
</protein>
<dbReference type="OrthoDB" id="6658153at2"/>
<keyword evidence="1" id="KW-0732">Signal</keyword>
<keyword evidence="2" id="KW-0969">Cilium</keyword>
<evidence type="ECO:0000313" key="3">
    <source>
        <dbReference type="Proteomes" id="UP000318307"/>
    </source>
</evidence>
<feature type="chain" id="PRO_5021956530" evidence="1">
    <location>
        <begin position="26"/>
        <end position="272"/>
    </location>
</feature>
<keyword evidence="2" id="KW-0966">Cell projection</keyword>